<proteinExistence type="predicted"/>
<dbReference type="AlphaFoldDB" id="A0AAV5ANX9"/>
<dbReference type="GO" id="GO:0098703">
    <property type="term" value="P:calcium ion import across plasma membrane"/>
    <property type="evidence" value="ECO:0007669"/>
    <property type="project" value="InterPro"/>
</dbReference>
<protein>
    <submittedName>
        <fullName evidence="1">Uncharacterized protein</fullName>
    </submittedName>
</protein>
<dbReference type="PANTHER" id="PTHR39142">
    <property type="entry name" value="MID1P"/>
    <property type="match status" value="1"/>
</dbReference>
<comment type="caution">
    <text evidence="1">The sequence shown here is derived from an EMBL/GenBank/DDBJ whole genome shotgun (WGS) entry which is preliminary data.</text>
</comment>
<reference evidence="1" key="1">
    <citation type="submission" date="2021-10" db="EMBL/GenBank/DDBJ databases">
        <title>De novo Genome Assembly of Clathrus columnatus (Basidiomycota, Fungi) Using Illumina and Nanopore Sequence Data.</title>
        <authorList>
            <person name="Ogiso-Tanaka E."/>
            <person name="Itagaki H."/>
            <person name="Hosoya T."/>
            <person name="Hosaka K."/>
        </authorList>
    </citation>
    <scope>NUCLEOTIDE SEQUENCE</scope>
    <source>
        <strain evidence="1">MO-923</strain>
    </source>
</reference>
<dbReference type="Pfam" id="PF12929">
    <property type="entry name" value="Mid1"/>
    <property type="match status" value="1"/>
</dbReference>
<accession>A0AAV5ANX9</accession>
<name>A0AAV5ANX9_9AGAM</name>
<dbReference type="EMBL" id="BPWL01000009">
    <property type="protein sequence ID" value="GJJ14383.1"/>
    <property type="molecule type" value="Genomic_DNA"/>
</dbReference>
<dbReference type="Proteomes" id="UP001050691">
    <property type="component" value="Unassembled WGS sequence"/>
</dbReference>
<gene>
    <name evidence="1" type="ORF">Clacol_008647</name>
</gene>
<evidence type="ECO:0000313" key="1">
    <source>
        <dbReference type="EMBL" id="GJJ14383.1"/>
    </source>
</evidence>
<dbReference type="GO" id="GO:0005262">
    <property type="term" value="F:calcium channel activity"/>
    <property type="evidence" value="ECO:0007669"/>
    <property type="project" value="InterPro"/>
</dbReference>
<evidence type="ECO:0000313" key="2">
    <source>
        <dbReference type="Proteomes" id="UP001050691"/>
    </source>
</evidence>
<dbReference type="PANTHER" id="PTHR39142:SF1">
    <property type="entry name" value="AEL197CP"/>
    <property type="match status" value="1"/>
</dbReference>
<organism evidence="1 2">
    <name type="scientific">Clathrus columnatus</name>
    <dbReference type="NCBI Taxonomy" id="1419009"/>
    <lineage>
        <taxon>Eukaryota</taxon>
        <taxon>Fungi</taxon>
        <taxon>Dikarya</taxon>
        <taxon>Basidiomycota</taxon>
        <taxon>Agaricomycotina</taxon>
        <taxon>Agaricomycetes</taxon>
        <taxon>Phallomycetidae</taxon>
        <taxon>Phallales</taxon>
        <taxon>Clathraceae</taxon>
        <taxon>Clathrus</taxon>
    </lineage>
</organism>
<dbReference type="InterPro" id="IPR024338">
    <property type="entry name" value="MID1/Yam8"/>
</dbReference>
<keyword evidence="2" id="KW-1185">Reference proteome</keyword>
<sequence length="488" mass="51832">MSFEISQMVTKANDKERFTVRHTKSQQQLQPNQLFTLNNFASSTSFLLPEVNPIAISISICSSSNNASPNIVLKNGTSGSTTNIALTQGLGTFQGFLSKSSTLQIDATSGELDLEIGILSDSHLPPDLDTLPQVGDTTATQGIFFSPEFASSNHISPTFPNYTLPLGVLDPPSPPANPPNFTLILLPTQELSSQPQLSNSACGLQRITNGIDGAIVISPSSGVSDNGVNVTTSMVLKDIKRGWRFQWLVEGLQPSTNYTIWTILDGVFVAGPINTLTKSAWAIPLPPPPDGATTYTSTNLPTSIADPLISTITNFTIALLTLACGRDLYSPIQTCEDCAFAYRSWACAVSLPRCAEPLPNESSTTSSLKPALIDHPSEPVRTNLTLDNPSPSTPQITTYTELLPCIETCTLVDRACPPLFVWECPVIGVTANNSYGIGFIDALQGSGDGFGSGGVREGGGVALVESGNSAKYRYGTDRFGTAWCNGNG</sequence>